<dbReference type="PROSITE" id="PS50048">
    <property type="entry name" value="ZN2_CY6_FUNGAL_2"/>
    <property type="match status" value="1"/>
</dbReference>
<dbReference type="AlphaFoldDB" id="A0A2T2P8E0"/>
<feature type="compositionally biased region" description="Polar residues" evidence="2">
    <location>
        <begin position="69"/>
        <end position="93"/>
    </location>
</feature>
<dbReference type="SUPFAM" id="SSF57701">
    <property type="entry name" value="Zn2/Cys6 DNA-binding domain"/>
    <property type="match status" value="1"/>
</dbReference>
<gene>
    <name evidence="4" type="ORF">BS50DRAFT_627298</name>
</gene>
<dbReference type="InterPro" id="IPR001138">
    <property type="entry name" value="Zn2Cys6_DnaBD"/>
</dbReference>
<dbReference type="EMBL" id="KZ678128">
    <property type="protein sequence ID" value="PSN73924.1"/>
    <property type="molecule type" value="Genomic_DNA"/>
</dbReference>
<name>A0A2T2P8E0_CORCC</name>
<keyword evidence="1" id="KW-0539">Nucleus</keyword>
<reference evidence="4 5" key="1">
    <citation type="journal article" date="2018" name="Front. Microbiol.">
        <title>Genome-Wide Analysis of Corynespora cassiicola Leaf Fall Disease Putative Effectors.</title>
        <authorList>
            <person name="Lopez D."/>
            <person name="Ribeiro S."/>
            <person name="Label P."/>
            <person name="Fumanal B."/>
            <person name="Venisse J.S."/>
            <person name="Kohler A."/>
            <person name="de Oliveira R.R."/>
            <person name="Labutti K."/>
            <person name="Lipzen A."/>
            <person name="Lail K."/>
            <person name="Bauer D."/>
            <person name="Ohm R.A."/>
            <person name="Barry K.W."/>
            <person name="Spatafora J."/>
            <person name="Grigoriev I.V."/>
            <person name="Martin F.M."/>
            <person name="Pujade-Renaud V."/>
        </authorList>
    </citation>
    <scope>NUCLEOTIDE SEQUENCE [LARGE SCALE GENOMIC DNA]</scope>
    <source>
        <strain evidence="4 5">Philippines</strain>
    </source>
</reference>
<feature type="domain" description="Zn(2)-C6 fungal-type" evidence="3">
    <location>
        <begin position="20"/>
        <end position="55"/>
    </location>
</feature>
<evidence type="ECO:0000256" key="2">
    <source>
        <dbReference type="SAM" id="MobiDB-lite"/>
    </source>
</evidence>
<dbReference type="STRING" id="1448308.A0A2T2P8E0"/>
<dbReference type="Gene3D" id="4.10.240.10">
    <property type="entry name" value="Zn(2)-C6 fungal-type DNA-binding domain"/>
    <property type="match status" value="1"/>
</dbReference>
<evidence type="ECO:0000313" key="4">
    <source>
        <dbReference type="EMBL" id="PSN73924.1"/>
    </source>
</evidence>
<evidence type="ECO:0000259" key="3">
    <source>
        <dbReference type="PROSITE" id="PS50048"/>
    </source>
</evidence>
<proteinExistence type="predicted"/>
<dbReference type="GO" id="GO:0008270">
    <property type="term" value="F:zinc ion binding"/>
    <property type="evidence" value="ECO:0007669"/>
    <property type="project" value="InterPro"/>
</dbReference>
<accession>A0A2T2P8E0</accession>
<evidence type="ECO:0000313" key="5">
    <source>
        <dbReference type="Proteomes" id="UP000240883"/>
    </source>
</evidence>
<dbReference type="GO" id="GO:0000981">
    <property type="term" value="F:DNA-binding transcription factor activity, RNA polymerase II-specific"/>
    <property type="evidence" value="ECO:0007669"/>
    <property type="project" value="InterPro"/>
</dbReference>
<protein>
    <recommendedName>
        <fullName evidence="3">Zn(2)-C6 fungal-type domain-containing protein</fullName>
    </recommendedName>
</protein>
<evidence type="ECO:0000256" key="1">
    <source>
        <dbReference type="ARBA" id="ARBA00023242"/>
    </source>
</evidence>
<dbReference type="CDD" id="cd00067">
    <property type="entry name" value="GAL4"/>
    <property type="match status" value="1"/>
</dbReference>
<dbReference type="OrthoDB" id="3682316at2759"/>
<feature type="region of interest" description="Disordered" evidence="2">
    <location>
        <begin position="57"/>
        <end position="93"/>
    </location>
</feature>
<dbReference type="Proteomes" id="UP000240883">
    <property type="component" value="Unassembled WGS sequence"/>
</dbReference>
<feature type="region of interest" description="Disordered" evidence="2">
    <location>
        <begin position="311"/>
        <end position="332"/>
    </location>
</feature>
<dbReference type="InterPro" id="IPR036864">
    <property type="entry name" value="Zn2-C6_fun-type_DNA-bd_sf"/>
</dbReference>
<sequence length="510" mass="54883">MSTTTPMAAPNTSRSAQRSACERCRSHKLRCTRRSSDDANTTCLRCARAGSACITGTRARSGRPRTKIKTNIQGDPNQQQYSPDDWSDSSQTCDPSRIYSTPHSFSDFGIGTLDVQSVDSETLGLYDSPQSYIEVSNPVDPKRDFSLVQDSTAEFKFESSNLDDIMFTDYQPSLDIPFSLPTPNPEHTSDFEILDPIDSSPSQNEQLRSNAELFTKFCQLNDKMYSHHYTLATDPTLDLFSSPAIGHHDATGKAANGFNLGDILTTSQEYLHTLNAIIDSAQAHAVLAQRHHSDARRLSFFDPDMPLADKSQQPAYHHSVPAPPTSAAKPQQQNGIDPALLFQVTTCYVSLLRIYTHIFARLLAVLDAPAQSCSSSSSTSPSSAAAAAAAAAKQGPFADVLPNLQIGSFNLYNGNLQLVILVQVLLHTFVEIERVLGVPGEFSLCGSMMAGSRKDSVIGVFGSVGGLNGVFVSLVQCEERRGGGGGGGVGRLKELIGAAKKKLGPGAALM</sequence>
<keyword evidence="5" id="KW-1185">Reference proteome</keyword>
<organism evidence="4 5">
    <name type="scientific">Corynespora cassiicola Philippines</name>
    <dbReference type="NCBI Taxonomy" id="1448308"/>
    <lineage>
        <taxon>Eukaryota</taxon>
        <taxon>Fungi</taxon>
        <taxon>Dikarya</taxon>
        <taxon>Ascomycota</taxon>
        <taxon>Pezizomycotina</taxon>
        <taxon>Dothideomycetes</taxon>
        <taxon>Pleosporomycetidae</taxon>
        <taxon>Pleosporales</taxon>
        <taxon>Corynesporascaceae</taxon>
        <taxon>Corynespora</taxon>
    </lineage>
</organism>
<dbReference type="PROSITE" id="PS00463">
    <property type="entry name" value="ZN2_CY6_FUNGAL_1"/>
    <property type="match status" value="1"/>
</dbReference>